<keyword evidence="7" id="KW-1185">Reference proteome</keyword>
<keyword evidence="4" id="KW-1208">Phospholipid metabolism</keyword>
<dbReference type="RefSeq" id="WP_238073307.1">
    <property type="nucleotide sequence ID" value="NZ_JAKNJB010000005.1"/>
</dbReference>
<accession>A0ABS9M646</accession>
<keyword evidence="4" id="KW-0594">Phospholipid biosynthesis</keyword>
<dbReference type="CDD" id="cd07989">
    <property type="entry name" value="LPLAT_AGPAT-like"/>
    <property type="match status" value="1"/>
</dbReference>
<dbReference type="GO" id="GO:0016746">
    <property type="term" value="F:acyltransferase activity"/>
    <property type="evidence" value="ECO:0007669"/>
    <property type="project" value="UniProtKB-KW"/>
</dbReference>
<dbReference type="InterPro" id="IPR002123">
    <property type="entry name" value="Plipid/glycerol_acylTrfase"/>
</dbReference>
<dbReference type="InterPro" id="IPR004552">
    <property type="entry name" value="AGP_acyltrans"/>
</dbReference>
<keyword evidence="4" id="KW-0443">Lipid metabolism</keyword>
<dbReference type="EMBL" id="JAKNJB010000005">
    <property type="protein sequence ID" value="MCG4526261.1"/>
    <property type="molecule type" value="Genomic_DNA"/>
</dbReference>
<reference evidence="6 7" key="1">
    <citation type="submission" date="2022-01" db="EMBL/GenBank/DDBJ databases">
        <title>Collection of gut derived symbiotic bacterial strains cultured from healthy donors.</title>
        <authorList>
            <person name="Lin H."/>
            <person name="Kohout C."/>
            <person name="Waligurski E."/>
            <person name="Pamer E.G."/>
        </authorList>
    </citation>
    <scope>NUCLEOTIDE SEQUENCE [LARGE SCALE GENOMIC DNA]</scope>
    <source>
        <strain evidence="6 7">DFI.3.7</strain>
    </source>
</reference>
<gene>
    <name evidence="6" type="ORF">L0P79_04130</name>
</gene>
<dbReference type="SUPFAM" id="SSF69593">
    <property type="entry name" value="Glycerol-3-phosphate (1)-acyltransferase"/>
    <property type="match status" value="1"/>
</dbReference>
<comment type="caution">
    <text evidence="6">The sequence shown here is derived from an EMBL/GenBank/DDBJ whole genome shotgun (WGS) entry which is preliminary data.</text>
</comment>
<keyword evidence="3 4" id="KW-0012">Acyltransferase</keyword>
<dbReference type="PANTHER" id="PTHR10434:SF11">
    <property type="entry name" value="1-ACYL-SN-GLYCEROL-3-PHOSPHATE ACYLTRANSFERASE"/>
    <property type="match status" value="1"/>
</dbReference>
<evidence type="ECO:0000256" key="1">
    <source>
        <dbReference type="ARBA" id="ARBA00008655"/>
    </source>
</evidence>
<dbReference type="Proteomes" id="UP001200313">
    <property type="component" value="Unassembled WGS sequence"/>
</dbReference>
<evidence type="ECO:0000313" key="7">
    <source>
        <dbReference type="Proteomes" id="UP001200313"/>
    </source>
</evidence>
<evidence type="ECO:0000256" key="2">
    <source>
        <dbReference type="ARBA" id="ARBA00022679"/>
    </source>
</evidence>
<keyword evidence="2 4" id="KW-0808">Transferase</keyword>
<evidence type="ECO:0000259" key="5">
    <source>
        <dbReference type="SMART" id="SM00563"/>
    </source>
</evidence>
<dbReference type="NCBIfam" id="TIGR00530">
    <property type="entry name" value="AGP_acyltrn"/>
    <property type="match status" value="1"/>
</dbReference>
<dbReference type="PANTHER" id="PTHR10434">
    <property type="entry name" value="1-ACYL-SN-GLYCEROL-3-PHOSPHATE ACYLTRANSFERASE"/>
    <property type="match status" value="1"/>
</dbReference>
<proteinExistence type="inferred from homology"/>
<dbReference type="Pfam" id="PF01553">
    <property type="entry name" value="Acyltransferase"/>
    <property type="match status" value="1"/>
</dbReference>
<feature type="domain" description="Phospholipid/glycerol acyltransferase" evidence="5">
    <location>
        <begin position="35"/>
        <end position="149"/>
    </location>
</feature>
<evidence type="ECO:0000313" key="6">
    <source>
        <dbReference type="EMBL" id="MCG4526261.1"/>
    </source>
</evidence>
<comment type="domain">
    <text evidence="4">The HXXXXD motif is essential for acyltransferase activity and may constitute the binding site for the phosphate moiety of the glycerol-3-phosphate.</text>
</comment>
<sequence>MRTVYAILYCIIFPFFNLVHPCRAVGREHIPEGGVLVCANHTAASDPFFLVFAFRLKHQVRAMAKAELIRVPVIGWLLSKAGVFGVDRGKADVGAIKQAMKFLKGGEKVLLFPEGTRIKDGGAGEAKTGAAMLAVRCGVPILPVYISEKKKWFGRTPVIIGEPYYPETAGRRATTEEYHAIADDMMARVRALKAQAAA</sequence>
<protein>
    <recommendedName>
        <fullName evidence="4">1-acyl-sn-glycerol-3-phosphate acyltransferase</fullName>
        <ecNumber evidence="4">2.3.1.51</ecNumber>
    </recommendedName>
</protein>
<name>A0ABS9M646_9FIRM</name>
<comment type="similarity">
    <text evidence="1 4">Belongs to the 1-acyl-sn-glycerol-3-phosphate acyltransferase family.</text>
</comment>
<dbReference type="EC" id="2.3.1.51" evidence="4"/>
<evidence type="ECO:0000256" key="3">
    <source>
        <dbReference type="ARBA" id="ARBA00023315"/>
    </source>
</evidence>
<organism evidence="6 7">
    <name type="scientific">Intestinimonas massiliensis</name>
    <name type="common">ex Afouda et al. 2020</name>
    <dbReference type="NCBI Taxonomy" id="1673721"/>
    <lineage>
        <taxon>Bacteria</taxon>
        <taxon>Bacillati</taxon>
        <taxon>Bacillota</taxon>
        <taxon>Clostridia</taxon>
        <taxon>Eubacteriales</taxon>
        <taxon>Intestinimonas</taxon>
    </lineage>
</organism>
<keyword evidence="4" id="KW-0444">Lipid biosynthesis</keyword>
<dbReference type="SMART" id="SM00563">
    <property type="entry name" value="PlsC"/>
    <property type="match status" value="1"/>
</dbReference>
<comment type="catalytic activity">
    <reaction evidence="4">
        <text>a 1-acyl-sn-glycero-3-phosphate + an acyl-CoA = a 1,2-diacyl-sn-glycero-3-phosphate + CoA</text>
        <dbReference type="Rhea" id="RHEA:19709"/>
        <dbReference type="ChEBI" id="CHEBI:57287"/>
        <dbReference type="ChEBI" id="CHEBI:57970"/>
        <dbReference type="ChEBI" id="CHEBI:58342"/>
        <dbReference type="ChEBI" id="CHEBI:58608"/>
        <dbReference type="EC" id="2.3.1.51"/>
    </reaction>
</comment>
<evidence type="ECO:0000256" key="4">
    <source>
        <dbReference type="RuleBase" id="RU361267"/>
    </source>
</evidence>